<evidence type="ECO:0000313" key="2">
    <source>
        <dbReference type="Proteomes" id="UP001153678"/>
    </source>
</evidence>
<accession>A0A9W4WYB9</accession>
<dbReference type="AlphaFoldDB" id="A0A9W4WYB9"/>
<evidence type="ECO:0000313" key="1">
    <source>
        <dbReference type="EMBL" id="CAI2188294.1"/>
    </source>
</evidence>
<dbReference type="Proteomes" id="UP001153678">
    <property type="component" value="Unassembled WGS sequence"/>
</dbReference>
<organism evidence="1 2">
    <name type="scientific">Funneliformis geosporum</name>
    <dbReference type="NCBI Taxonomy" id="1117311"/>
    <lineage>
        <taxon>Eukaryota</taxon>
        <taxon>Fungi</taxon>
        <taxon>Fungi incertae sedis</taxon>
        <taxon>Mucoromycota</taxon>
        <taxon>Glomeromycotina</taxon>
        <taxon>Glomeromycetes</taxon>
        <taxon>Glomerales</taxon>
        <taxon>Glomeraceae</taxon>
        <taxon>Funneliformis</taxon>
    </lineage>
</organism>
<protein>
    <submittedName>
        <fullName evidence="1">8630_t:CDS:1</fullName>
    </submittedName>
</protein>
<reference evidence="1" key="1">
    <citation type="submission" date="2022-08" db="EMBL/GenBank/DDBJ databases">
        <authorList>
            <person name="Kallberg Y."/>
            <person name="Tangrot J."/>
            <person name="Rosling A."/>
        </authorList>
    </citation>
    <scope>NUCLEOTIDE SEQUENCE</scope>
    <source>
        <strain evidence="1">Wild A</strain>
    </source>
</reference>
<comment type="caution">
    <text evidence="1">The sequence shown here is derived from an EMBL/GenBank/DDBJ whole genome shotgun (WGS) entry which is preliminary data.</text>
</comment>
<feature type="non-terminal residue" evidence="1">
    <location>
        <position position="217"/>
    </location>
</feature>
<proteinExistence type="predicted"/>
<name>A0A9W4WYB9_9GLOM</name>
<sequence length="217" mass="25645">MKISVFIGHDPWLKISRPRGCEEDYPFYRVVNILGRRYQVLSIPLQMEWSRSCEEDIRSDRSNQMVLILRRYPVLSIPLQNVLILRRKIPGLFDPIKWSLSFEEDIDPIKWSWSFEGNYPFLLIPLQNGRRCTILSILRRYLRSHQVVAILGRKLSVLIDPIAMVVILGRKNSFHRSRREPSKVLIDPIKWSRFLEENHPFLSIPLQMVVILGRKLS</sequence>
<gene>
    <name evidence="1" type="ORF">FWILDA_LOCUS13505</name>
</gene>
<dbReference type="EMBL" id="CAMKVN010005109">
    <property type="protein sequence ID" value="CAI2188294.1"/>
    <property type="molecule type" value="Genomic_DNA"/>
</dbReference>
<keyword evidence="2" id="KW-1185">Reference proteome</keyword>